<organism evidence="4 5">
    <name type="scientific">Candidatus Enterococcus moelleringii</name>
    <dbReference type="NCBI Taxonomy" id="2815325"/>
    <lineage>
        <taxon>Bacteria</taxon>
        <taxon>Bacillati</taxon>
        <taxon>Bacillota</taxon>
        <taxon>Bacilli</taxon>
        <taxon>Lactobacillales</taxon>
        <taxon>Enterococcaceae</taxon>
        <taxon>Enterococcus</taxon>
    </lineage>
</organism>
<evidence type="ECO:0000259" key="3">
    <source>
        <dbReference type="Pfam" id="PF02525"/>
    </source>
</evidence>
<evidence type="ECO:0000256" key="1">
    <source>
        <dbReference type="ARBA" id="ARBA00006252"/>
    </source>
</evidence>
<gene>
    <name evidence="4" type="ORF">JZO70_17480</name>
</gene>
<dbReference type="InterPro" id="IPR003680">
    <property type="entry name" value="Flavodoxin_fold"/>
</dbReference>
<evidence type="ECO:0000313" key="4">
    <source>
        <dbReference type="EMBL" id="MBO1307970.1"/>
    </source>
</evidence>
<comment type="similarity">
    <text evidence="1">Belongs to the NAD(P)H dehydrogenase (quinone) family.</text>
</comment>
<evidence type="ECO:0000256" key="2">
    <source>
        <dbReference type="ARBA" id="ARBA00023002"/>
    </source>
</evidence>
<dbReference type="SUPFAM" id="SSF52218">
    <property type="entry name" value="Flavoproteins"/>
    <property type="match status" value="1"/>
</dbReference>
<dbReference type="Proteomes" id="UP000664601">
    <property type="component" value="Unassembled WGS sequence"/>
</dbReference>
<dbReference type="InterPro" id="IPR029039">
    <property type="entry name" value="Flavoprotein-like_sf"/>
</dbReference>
<keyword evidence="5" id="KW-1185">Reference proteome</keyword>
<proteinExistence type="inferred from homology"/>
<comment type="caution">
    <text evidence="4">The sequence shown here is derived from an EMBL/GenBank/DDBJ whole genome shotgun (WGS) entry which is preliminary data.</text>
</comment>
<dbReference type="PANTHER" id="PTHR10204">
    <property type="entry name" value="NAD P H OXIDOREDUCTASE-RELATED"/>
    <property type="match status" value="1"/>
</dbReference>
<dbReference type="Pfam" id="PF02525">
    <property type="entry name" value="Flavodoxin_2"/>
    <property type="match status" value="1"/>
</dbReference>
<dbReference type="EMBL" id="JAFREM010000029">
    <property type="protein sequence ID" value="MBO1307970.1"/>
    <property type="molecule type" value="Genomic_DNA"/>
</dbReference>
<reference evidence="4 5" key="1">
    <citation type="submission" date="2021-03" db="EMBL/GenBank/DDBJ databases">
        <title>Enterococcal diversity collection.</title>
        <authorList>
            <person name="Gilmore M.S."/>
            <person name="Schwartzman J."/>
            <person name="Van Tyne D."/>
            <person name="Martin M."/>
            <person name="Earl A.M."/>
            <person name="Manson A.L."/>
            <person name="Straub T."/>
            <person name="Salamzade R."/>
            <person name="Saavedra J."/>
            <person name="Lebreton F."/>
            <person name="Prichula J."/>
            <person name="Schaufler K."/>
            <person name="Gaca A."/>
            <person name="Sgardioli B."/>
            <person name="Wagenaar J."/>
            <person name="Strong T."/>
        </authorList>
    </citation>
    <scope>NUCLEOTIDE SEQUENCE [LARGE SCALE GENOMIC DNA]</scope>
    <source>
        <strain evidence="4 5">669A</strain>
    </source>
</reference>
<evidence type="ECO:0000313" key="5">
    <source>
        <dbReference type="Proteomes" id="UP000664601"/>
    </source>
</evidence>
<accession>A0ABS3LEB6</accession>
<dbReference type="PANTHER" id="PTHR10204:SF34">
    <property type="entry name" value="NAD(P)H DEHYDROGENASE [QUINONE] 1 ISOFORM 1"/>
    <property type="match status" value="1"/>
</dbReference>
<dbReference type="RefSeq" id="WP_207674964.1">
    <property type="nucleotide sequence ID" value="NZ_JAFREM010000029.1"/>
</dbReference>
<protein>
    <submittedName>
        <fullName evidence="4">NAD(P)H-dependent oxidoreductase</fullName>
    </submittedName>
</protein>
<sequence>MKILIVYAYPNQTGFSAAVLNAVQENLKASHQVKLLDLYQENFDPVLVFNEQQRRRDLATEASTANYREMLEWSEQLIFIFPIWWSGMPAILKGFIDRVFAKGFAYEYKGLLPVGLLKGRQAWVITSHDTPKPYARFMQQDYGRVLKRQVLGMCGIKPVKLTEIAYLRGSSNEKREKYLRKIAKMSQAL</sequence>
<dbReference type="InterPro" id="IPR051545">
    <property type="entry name" value="NAD(P)H_dehydrogenase_qn"/>
</dbReference>
<feature type="domain" description="Flavodoxin-like fold" evidence="3">
    <location>
        <begin position="1"/>
        <end position="184"/>
    </location>
</feature>
<keyword evidence="2" id="KW-0560">Oxidoreductase</keyword>
<dbReference type="Gene3D" id="3.40.50.360">
    <property type="match status" value="1"/>
</dbReference>
<name>A0ABS3LEB6_9ENTE</name>